<keyword evidence="1" id="KW-1133">Transmembrane helix</keyword>
<name>A0A5C5XNR3_9BACT</name>
<dbReference type="OrthoDB" id="277345at2"/>
<evidence type="ECO:0008006" key="4">
    <source>
        <dbReference type="Google" id="ProtNLM"/>
    </source>
</evidence>
<evidence type="ECO:0000256" key="1">
    <source>
        <dbReference type="SAM" id="Phobius"/>
    </source>
</evidence>
<dbReference type="RefSeq" id="WP_146392522.1">
    <property type="nucleotide sequence ID" value="NZ_SJPK01000009.1"/>
</dbReference>
<dbReference type="Proteomes" id="UP000318053">
    <property type="component" value="Unassembled WGS sequence"/>
</dbReference>
<dbReference type="AlphaFoldDB" id="A0A5C5XNR3"/>
<dbReference type="EMBL" id="SJPK01000009">
    <property type="protein sequence ID" value="TWT64817.1"/>
    <property type="molecule type" value="Genomic_DNA"/>
</dbReference>
<comment type="caution">
    <text evidence="2">The sequence shown here is derived from an EMBL/GenBank/DDBJ whole genome shotgun (WGS) entry which is preliminary data.</text>
</comment>
<keyword evidence="1" id="KW-0472">Membrane</keyword>
<reference evidence="2 3" key="1">
    <citation type="submission" date="2019-02" db="EMBL/GenBank/DDBJ databases">
        <title>Deep-cultivation of Planctomycetes and their phenomic and genomic characterization uncovers novel biology.</title>
        <authorList>
            <person name="Wiegand S."/>
            <person name="Jogler M."/>
            <person name="Boedeker C."/>
            <person name="Pinto D."/>
            <person name="Vollmers J."/>
            <person name="Rivas-Marin E."/>
            <person name="Kohn T."/>
            <person name="Peeters S.H."/>
            <person name="Heuer A."/>
            <person name="Rast P."/>
            <person name="Oberbeckmann S."/>
            <person name="Bunk B."/>
            <person name="Jeske O."/>
            <person name="Meyerdierks A."/>
            <person name="Storesund J.E."/>
            <person name="Kallscheuer N."/>
            <person name="Luecker S."/>
            <person name="Lage O.M."/>
            <person name="Pohl T."/>
            <person name="Merkel B.J."/>
            <person name="Hornburger P."/>
            <person name="Mueller R.-W."/>
            <person name="Bruemmer F."/>
            <person name="Labrenz M."/>
            <person name="Spormann A.M."/>
            <person name="Op Den Camp H."/>
            <person name="Overmann J."/>
            <person name="Amann R."/>
            <person name="Jetten M.S.M."/>
            <person name="Mascher T."/>
            <person name="Medema M.H."/>
            <person name="Devos D.P."/>
            <person name="Kaster A.-K."/>
            <person name="Ovreas L."/>
            <person name="Rohde M."/>
            <person name="Galperin M.Y."/>
            <person name="Jogler C."/>
        </authorList>
    </citation>
    <scope>NUCLEOTIDE SEQUENCE [LARGE SCALE GENOMIC DNA]</scope>
    <source>
        <strain evidence="2 3">CA85</strain>
    </source>
</reference>
<protein>
    <recommendedName>
        <fullName evidence="4">Bacterial type II secretion system protein I/J</fullName>
    </recommendedName>
</protein>
<proteinExistence type="predicted"/>
<gene>
    <name evidence="2" type="ORF">CA85_36020</name>
</gene>
<feature type="transmembrane region" description="Helical" evidence="1">
    <location>
        <begin position="12"/>
        <end position="33"/>
    </location>
</feature>
<dbReference type="InterPro" id="IPR012902">
    <property type="entry name" value="N_methyl_site"/>
</dbReference>
<dbReference type="PROSITE" id="PS00409">
    <property type="entry name" value="PROKAR_NTER_METHYL"/>
    <property type="match status" value="1"/>
</dbReference>
<sequence length="123" mass="13553">MKNRKSHRQRTGFTLIETLIATAFLAAAMGMTLKMHQSRLDFERISLQRLTDQLAIENIAERLVAVDDESLSDTAAELADQAGGQVNVDPFESGSTRGQHLTITIDSAGGPLVHHVWRLEPES</sequence>
<keyword evidence="1" id="KW-0812">Transmembrane</keyword>
<evidence type="ECO:0000313" key="2">
    <source>
        <dbReference type="EMBL" id="TWT64817.1"/>
    </source>
</evidence>
<keyword evidence="3" id="KW-1185">Reference proteome</keyword>
<organism evidence="2 3">
    <name type="scientific">Allorhodopirellula solitaria</name>
    <dbReference type="NCBI Taxonomy" id="2527987"/>
    <lineage>
        <taxon>Bacteria</taxon>
        <taxon>Pseudomonadati</taxon>
        <taxon>Planctomycetota</taxon>
        <taxon>Planctomycetia</taxon>
        <taxon>Pirellulales</taxon>
        <taxon>Pirellulaceae</taxon>
        <taxon>Allorhodopirellula</taxon>
    </lineage>
</organism>
<accession>A0A5C5XNR3</accession>
<evidence type="ECO:0000313" key="3">
    <source>
        <dbReference type="Proteomes" id="UP000318053"/>
    </source>
</evidence>